<evidence type="ECO:0000256" key="6">
    <source>
        <dbReference type="RuleBase" id="RU003540"/>
    </source>
</evidence>
<dbReference type="Gene3D" id="1.10.220.10">
    <property type="entry name" value="Annexin"/>
    <property type="match status" value="4"/>
</dbReference>
<dbReference type="InterPro" id="IPR001464">
    <property type="entry name" value="Annexin"/>
</dbReference>
<organism evidence="7 8">
    <name type="scientific">Coilia grayii</name>
    <name type="common">Gray's grenadier anchovy</name>
    <dbReference type="NCBI Taxonomy" id="363190"/>
    <lineage>
        <taxon>Eukaryota</taxon>
        <taxon>Metazoa</taxon>
        <taxon>Chordata</taxon>
        <taxon>Craniata</taxon>
        <taxon>Vertebrata</taxon>
        <taxon>Euteleostomi</taxon>
        <taxon>Actinopterygii</taxon>
        <taxon>Neopterygii</taxon>
        <taxon>Teleostei</taxon>
        <taxon>Clupei</taxon>
        <taxon>Clupeiformes</taxon>
        <taxon>Clupeoidei</taxon>
        <taxon>Engraulidae</taxon>
        <taxon>Coilinae</taxon>
        <taxon>Coilia</taxon>
    </lineage>
</organism>
<dbReference type="InterPro" id="IPR018252">
    <property type="entry name" value="Annexin_repeat_CS"/>
</dbReference>
<protein>
    <recommendedName>
        <fullName evidence="6">Annexin</fullName>
    </recommendedName>
</protein>
<keyword evidence="8" id="KW-1185">Reference proteome</keyword>
<dbReference type="FunFam" id="1.10.220.10:FF:000007">
    <property type="entry name" value="Annexin"/>
    <property type="match status" value="1"/>
</dbReference>
<dbReference type="Proteomes" id="UP001591681">
    <property type="component" value="Unassembled WGS sequence"/>
</dbReference>
<dbReference type="Pfam" id="PF00191">
    <property type="entry name" value="Annexin"/>
    <property type="match status" value="4"/>
</dbReference>
<dbReference type="SMART" id="SM00335">
    <property type="entry name" value="ANX"/>
    <property type="match status" value="4"/>
</dbReference>
<dbReference type="AlphaFoldDB" id="A0ABD1KMF5"/>
<evidence type="ECO:0000313" key="8">
    <source>
        <dbReference type="Proteomes" id="UP001591681"/>
    </source>
</evidence>
<evidence type="ECO:0000313" key="7">
    <source>
        <dbReference type="EMBL" id="KAL2100374.1"/>
    </source>
</evidence>
<dbReference type="PANTHER" id="PTHR10502">
    <property type="entry name" value="ANNEXIN"/>
    <property type="match status" value="1"/>
</dbReference>
<dbReference type="PRINTS" id="PR00196">
    <property type="entry name" value="ANNEXIN"/>
</dbReference>
<sequence length="348" mass="39112">MGLYTQLIQKITKDDSGHDELDTFVATPVKPPYYGTVTAHLTFSAVGDAAALRKAIEVKGVDEAAIIHLLVKRTNEQRQQIKAAYELDTKKPLEEALKSALKSDLEDVVLALLMSPAQYDAHELRHAMKSLGTQEDVLTEILISRSNREIKEIKKVFSKAYNEELEEDIKCDTSGNFLTALLALCKADRIEDAYMDDCLARQDAKALYEAGEKQKGTEVSVFIDIFTSRSGPQLRKIMKTYASYYSDDGLAGAVEKELQGDIEDCFIALLKCAWNTPAYFAEKLQLAMKGLETNKRTLTRILVSRSEVDLKMIRLEYTRLYGRTLQEDILAKTKGDYEKILLELCGDN</sequence>
<name>A0ABD1KMF5_9TELE</name>
<dbReference type="FunFam" id="1.10.220.10:FF:000002">
    <property type="entry name" value="Annexin"/>
    <property type="match status" value="1"/>
</dbReference>
<proteinExistence type="inferred from homology"/>
<comment type="caution">
    <text evidence="7">The sequence shown here is derived from an EMBL/GenBank/DDBJ whole genome shotgun (WGS) entry which is preliminary data.</text>
</comment>
<dbReference type="InterPro" id="IPR037104">
    <property type="entry name" value="Annexin_sf"/>
</dbReference>
<reference evidence="7 8" key="1">
    <citation type="submission" date="2024-09" db="EMBL/GenBank/DDBJ databases">
        <title>A chromosome-level genome assembly of Gray's grenadier anchovy, Coilia grayii.</title>
        <authorList>
            <person name="Fu Z."/>
        </authorList>
    </citation>
    <scope>NUCLEOTIDE SEQUENCE [LARGE SCALE GENOMIC DNA]</scope>
    <source>
        <strain evidence="7">G4</strain>
        <tissue evidence="7">Muscle</tissue>
    </source>
</reference>
<accession>A0ABD1KMF5</accession>
<dbReference type="FunFam" id="1.10.220.10:FF:000003">
    <property type="entry name" value="Annexin"/>
    <property type="match status" value="1"/>
</dbReference>
<gene>
    <name evidence="7" type="ORF">ACEWY4_004768</name>
</gene>
<comment type="similarity">
    <text evidence="1 6">Belongs to the annexin family.</text>
</comment>
<evidence type="ECO:0000256" key="5">
    <source>
        <dbReference type="ARBA" id="ARBA00023302"/>
    </source>
</evidence>
<dbReference type="PROSITE" id="PS00223">
    <property type="entry name" value="ANNEXIN_1"/>
    <property type="match status" value="2"/>
</dbReference>
<dbReference type="GO" id="GO:0005544">
    <property type="term" value="F:calcium-dependent phospholipid binding"/>
    <property type="evidence" value="ECO:0007669"/>
    <property type="project" value="UniProtKB-KW"/>
</dbReference>
<keyword evidence="2 6" id="KW-0677">Repeat</keyword>
<comment type="domain">
    <text evidence="6">A pair of annexin repeats may form one binding site for calcium and phospholipid.</text>
</comment>
<evidence type="ECO:0000256" key="4">
    <source>
        <dbReference type="ARBA" id="ARBA00023216"/>
    </source>
</evidence>
<keyword evidence="5 6" id="KW-0111">Calcium/phospholipid-binding</keyword>
<dbReference type="FunFam" id="1.10.220.10:FF:000001">
    <property type="entry name" value="Annexin"/>
    <property type="match status" value="1"/>
</dbReference>
<keyword evidence="3 6" id="KW-0106">Calcium</keyword>
<dbReference type="SUPFAM" id="SSF47874">
    <property type="entry name" value="Annexin"/>
    <property type="match status" value="1"/>
</dbReference>
<dbReference type="EMBL" id="JBHFQA010000004">
    <property type="protein sequence ID" value="KAL2100374.1"/>
    <property type="molecule type" value="Genomic_DNA"/>
</dbReference>
<evidence type="ECO:0000256" key="2">
    <source>
        <dbReference type="ARBA" id="ARBA00022737"/>
    </source>
</evidence>
<evidence type="ECO:0000256" key="1">
    <source>
        <dbReference type="ARBA" id="ARBA00007831"/>
    </source>
</evidence>
<dbReference type="PANTHER" id="PTHR10502:SF237">
    <property type="entry name" value="ANNEXIN"/>
    <property type="match status" value="1"/>
</dbReference>
<dbReference type="InterPro" id="IPR018502">
    <property type="entry name" value="Annexin_repeat"/>
</dbReference>
<evidence type="ECO:0000256" key="3">
    <source>
        <dbReference type="ARBA" id="ARBA00022837"/>
    </source>
</evidence>
<dbReference type="PROSITE" id="PS51897">
    <property type="entry name" value="ANNEXIN_2"/>
    <property type="match status" value="4"/>
</dbReference>
<keyword evidence="4 6" id="KW-0041">Annexin</keyword>